<geneLocation type="mitochondrion" evidence="1"/>
<evidence type="ECO:0000313" key="1">
    <source>
        <dbReference type="EMBL" id="BAI70591.1"/>
    </source>
</evidence>
<keyword evidence="1" id="KW-0496">Mitochondrion</keyword>
<dbReference type="GeneID" id="8774766"/>
<organism evidence="1">
    <name type="scientific">Chattonella marina</name>
    <dbReference type="NCBI Taxonomy" id="90936"/>
    <lineage>
        <taxon>Eukaryota</taxon>
        <taxon>Sar</taxon>
        <taxon>Stramenopiles</taxon>
        <taxon>Ochrophyta</taxon>
        <taxon>Raphidophyceae</taxon>
        <taxon>Chattonellales</taxon>
        <taxon>Chattonellaceae</taxon>
        <taxon>Chattonella</taxon>
    </lineage>
</organism>
<dbReference type="EMBL" id="AB546636">
    <property type="protein sequence ID" value="BAI70591.1"/>
    <property type="molecule type" value="Genomic_DNA"/>
</dbReference>
<accession>D2Z227</accession>
<gene>
    <name evidence="1" type="primary">orf53</name>
</gene>
<sequence>MKHQKKIFILSDGRIYFDLAIPFQNSEAILISFSDCWLLTNWIYSEDILTKSK</sequence>
<dbReference type="RefSeq" id="YP_003434244.1">
    <property type="nucleotide sequence ID" value="NC_013837.1"/>
</dbReference>
<dbReference type="AlphaFoldDB" id="D2Z227"/>
<protein>
    <submittedName>
        <fullName evidence="1">Uncharacterized protein</fullName>
    </submittedName>
</protein>
<reference evidence="1" key="1">
    <citation type="journal article" date="2010" name="Harmful Algae">
        <title>Mitochondrial genomes from two red tide forming raphidophycean algae Heterosigma akashiwo and Chattonella marina var. marina.</title>
        <authorList>
            <person name="Masuda I."/>
            <person name="Kamikawa R."/>
            <person name="Ueda M."/>
            <person name="Oyama K."/>
            <person name="Yoshimatsu S."/>
            <person name="Inagaki Y."/>
            <person name="Sako Y."/>
        </authorList>
    </citation>
    <scope>NUCLEOTIDE SEQUENCE</scope>
    <source>
        <strain evidence="1">KA11-m-1</strain>
    </source>
</reference>
<proteinExistence type="predicted"/>
<name>D2Z227_9STRA</name>